<dbReference type="Pfam" id="PF02571">
    <property type="entry name" value="CbiJ"/>
    <property type="match status" value="1"/>
</dbReference>
<organism evidence="4 5">
    <name type="scientific">Alkalibaculum sporogenes</name>
    <dbReference type="NCBI Taxonomy" id="2655001"/>
    <lineage>
        <taxon>Bacteria</taxon>
        <taxon>Bacillati</taxon>
        <taxon>Bacillota</taxon>
        <taxon>Clostridia</taxon>
        <taxon>Eubacteriales</taxon>
        <taxon>Eubacteriaceae</taxon>
        <taxon>Alkalibaculum</taxon>
    </lineage>
</organism>
<dbReference type="UniPathway" id="UPA00148"/>
<comment type="pathway">
    <text evidence="1">Cofactor biosynthesis; adenosylcobalamin biosynthesis.</text>
</comment>
<evidence type="ECO:0000256" key="1">
    <source>
        <dbReference type="ARBA" id="ARBA00004953"/>
    </source>
</evidence>
<dbReference type="PANTHER" id="PTHR36925">
    <property type="entry name" value="COBALT-PRECORRIN-6A REDUCTASE"/>
    <property type="match status" value="1"/>
</dbReference>
<dbReference type="AlphaFoldDB" id="A0A6A7K9S9"/>
<reference evidence="4 5" key="1">
    <citation type="submission" date="2019-10" db="EMBL/GenBank/DDBJ databases">
        <title>Alkalibaculum tamaniensis sp.nov., a new alkaliphilic acetogen, isolated on methoxylated aromatics from a mud volcano.</title>
        <authorList>
            <person name="Khomyakova M.A."/>
            <person name="Merkel A.Y."/>
            <person name="Bonch-Osmolovskaya E.A."/>
            <person name="Slobodkin A.I."/>
        </authorList>
    </citation>
    <scope>NUCLEOTIDE SEQUENCE [LARGE SCALE GENOMIC DNA]</scope>
    <source>
        <strain evidence="4 5">M08DMB</strain>
    </source>
</reference>
<dbReference type="GO" id="GO:0009236">
    <property type="term" value="P:cobalamin biosynthetic process"/>
    <property type="evidence" value="ECO:0007669"/>
    <property type="project" value="UniProtKB-UniPathway"/>
</dbReference>
<evidence type="ECO:0000256" key="2">
    <source>
        <dbReference type="ARBA" id="ARBA00022573"/>
    </source>
</evidence>
<sequence length="229" mass="25863">MKLVFAGTKMGREFVEELLQNGEKVIVSTATTYGASLYKPHKNLTVNGHKMNLEEMKNYIDSNKIDEIIDVTHPYAVNVTENMIKCARKLNIPYRVIERDSFIKENNSDGITIMNNYVEACDYLLQQEGNILLAIGSNNLETFKSLDPNRVLIRVLPTSQVLLKCETLGYNPKNIIGMQGPFSYEFNKTLYSDYCIKYLVTKDSGKSGGVVEKVKAALDSEVEVIMITR</sequence>
<dbReference type="EC" id="1.3.1.54" evidence="4"/>
<name>A0A6A7K9S9_9FIRM</name>
<dbReference type="PANTHER" id="PTHR36925:SF1">
    <property type="entry name" value="COBALT-PRECORRIN-6A REDUCTASE"/>
    <property type="match status" value="1"/>
</dbReference>
<dbReference type="RefSeq" id="WP_152804656.1">
    <property type="nucleotide sequence ID" value="NZ_WHNX01000016.1"/>
</dbReference>
<keyword evidence="2" id="KW-0169">Cobalamin biosynthesis</keyword>
<proteinExistence type="predicted"/>
<dbReference type="EMBL" id="WHNX01000016">
    <property type="protein sequence ID" value="MPW26289.1"/>
    <property type="molecule type" value="Genomic_DNA"/>
</dbReference>
<keyword evidence="3 4" id="KW-0560">Oxidoreductase</keyword>
<keyword evidence="5" id="KW-1185">Reference proteome</keyword>
<dbReference type="GO" id="GO:0016994">
    <property type="term" value="F:precorrin-6A reductase activity"/>
    <property type="evidence" value="ECO:0007669"/>
    <property type="project" value="UniProtKB-EC"/>
</dbReference>
<dbReference type="PROSITE" id="PS51014">
    <property type="entry name" value="COBK_CBIJ"/>
    <property type="match status" value="1"/>
</dbReference>
<evidence type="ECO:0000313" key="5">
    <source>
        <dbReference type="Proteomes" id="UP000440004"/>
    </source>
</evidence>
<comment type="caution">
    <text evidence="4">The sequence shown here is derived from an EMBL/GenBank/DDBJ whole genome shotgun (WGS) entry which is preliminary data.</text>
</comment>
<evidence type="ECO:0000313" key="4">
    <source>
        <dbReference type="EMBL" id="MPW26289.1"/>
    </source>
</evidence>
<dbReference type="Proteomes" id="UP000440004">
    <property type="component" value="Unassembled WGS sequence"/>
</dbReference>
<gene>
    <name evidence="4" type="primary">cobK</name>
    <name evidence="4" type="ORF">GC105_10865</name>
</gene>
<dbReference type="NCBIfam" id="TIGR00715">
    <property type="entry name" value="precor6x_red"/>
    <property type="match status" value="1"/>
</dbReference>
<evidence type="ECO:0000256" key="3">
    <source>
        <dbReference type="ARBA" id="ARBA00023002"/>
    </source>
</evidence>
<protein>
    <submittedName>
        <fullName evidence="4">Precorrin-6A reductase</fullName>
        <ecNumber evidence="4">1.3.1.54</ecNumber>
    </submittedName>
</protein>
<dbReference type="InterPro" id="IPR003723">
    <property type="entry name" value="Precorrin-6x_reduct"/>
</dbReference>
<accession>A0A6A7K9S9</accession>